<feature type="domain" description="PASTA" evidence="4">
    <location>
        <begin position="609"/>
        <end position="671"/>
    </location>
</feature>
<dbReference type="Pfam" id="PF00905">
    <property type="entry name" value="Transpeptidase"/>
    <property type="match status" value="1"/>
</dbReference>
<reference evidence="6" key="1">
    <citation type="submission" date="2016-11" db="EMBL/GenBank/DDBJ databases">
        <authorList>
            <person name="Varghese N."/>
            <person name="Submissions S."/>
        </authorList>
    </citation>
    <scope>NUCLEOTIDE SEQUENCE [LARGE SCALE GENOMIC DNA]</scope>
    <source>
        <strain evidence="6">DSM 17456</strain>
    </source>
</reference>
<dbReference type="InterPro" id="IPR005311">
    <property type="entry name" value="PBP_dimer"/>
</dbReference>
<dbReference type="PROSITE" id="PS51178">
    <property type="entry name" value="PASTA"/>
    <property type="match status" value="1"/>
</dbReference>
<keyword evidence="6" id="KW-1185">Reference proteome</keyword>
<evidence type="ECO:0000313" key="6">
    <source>
        <dbReference type="Proteomes" id="UP000184694"/>
    </source>
</evidence>
<comment type="subcellular location">
    <subcellularLocation>
        <location evidence="1">Membrane</location>
    </subcellularLocation>
</comment>
<dbReference type="InterPro" id="IPR036138">
    <property type="entry name" value="PBP_dimer_sf"/>
</dbReference>
<dbReference type="SUPFAM" id="SSF56601">
    <property type="entry name" value="beta-lactamase/transpeptidase-like"/>
    <property type="match status" value="1"/>
</dbReference>
<dbReference type="InterPro" id="IPR012338">
    <property type="entry name" value="Beta-lactam/transpept-like"/>
</dbReference>
<sequence>MAKATRTRSHSRSKRTASVNRDSALQKWDWSRVRFLCVAALIAVVWCSLWARAYCLQVVDTQNLSGRALRQHLTSELVTGRRGKILDRDNRVLASTLAIKSVFVRPYEVESPYTVSVRLAKILGVDPKYIRKKIKKGRNFVWIKRKIDDRTATAIKKQGLKGVYLQTEFGRIYPNKMLGGNLLGYVGVDEKGLAGIEYAFNKTLTGSSSKFVVQRDAAGRRLFLQGAEETTPLQGDDIALTIDSEVQFFAEQAVQYAVNKYDARWGGAMVVDVASGDILAWAQAPMFNPNVYGQYSSSQRRDRIAQDAFEMGSTIKPFLMAAALEEHITKPDTLYFCENGKWKLHNVRIRDTKKLQWITAKKVLTYSSNIGTAKIGLELGATKYRDYLVRLGFGKKAALPLAGQSSGILRPLNRWTQVDLANAAFGQGFASTMPQLAEAYLALANGGVRKPLRLVKNFPLNENVLKENSQRVFSEETAYTVLKMMQDVVDSGTGKSAAISGVSIGGKTGTAQKASRSGGYGRKYTASFVGLVPALNPRFITLVVVDEPAKNYYGSKVAAPAFKEIAMRYMALNGTLPDFEKSRLLATATPSTLIPKYGERRFGVGDKPQIAGKSIPDLRGKSIRFAMEVYARQGIIPSVKGSGAFVKKQKPAAGAKWPVGGKQQYTLWLSEQS</sequence>
<dbReference type="Pfam" id="PF03717">
    <property type="entry name" value="PBP_dimer"/>
    <property type="match status" value="1"/>
</dbReference>
<accession>A0A1N6HIZ4</accession>
<dbReference type="PANTHER" id="PTHR30627">
    <property type="entry name" value="PEPTIDOGLYCAN D,D-TRANSPEPTIDASE"/>
    <property type="match status" value="1"/>
</dbReference>
<evidence type="ECO:0000256" key="3">
    <source>
        <dbReference type="ARBA" id="ARBA00023136"/>
    </source>
</evidence>
<dbReference type="PANTHER" id="PTHR30627:SF1">
    <property type="entry name" value="PEPTIDOGLYCAN D,D-TRANSPEPTIDASE FTSI"/>
    <property type="match status" value="1"/>
</dbReference>
<dbReference type="GO" id="GO:0051301">
    <property type="term" value="P:cell division"/>
    <property type="evidence" value="ECO:0007669"/>
    <property type="project" value="UniProtKB-KW"/>
</dbReference>
<dbReference type="SUPFAM" id="SSF54184">
    <property type="entry name" value="Penicillin-binding protein 2x (pbp-2x), c-terminal domain"/>
    <property type="match status" value="1"/>
</dbReference>
<dbReference type="STRING" id="1121457.SAMN02745161_2236"/>
<dbReference type="InterPro" id="IPR050515">
    <property type="entry name" value="Beta-lactam/transpept"/>
</dbReference>
<dbReference type="Gene3D" id="3.90.1310.10">
    <property type="entry name" value="Penicillin-binding protein 2a (Domain 2)"/>
    <property type="match status" value="1"/>
</dbReference>
<evidence type="ECO:0000313" key="5">
    <source>
        <dbReference type="EMBL" id="SIO19697.1"/>
    </source>
</evidence>
<dbReference type="EMBL" id="FSRG01000005">
    <property type="protein sequence ID" value="SIO19697.1"/>
    <property type="molecule type" value="Genomic_DNA"/>
</dbReference>
<evidence type="ECO:0000256" key="2">
    <source>
        <dbReference type="ARBA" id="ARBA00022645"/>
    </source>
</evidence>
<keyword evidence="5" id="KW-0132">Cell division</keyword>
<keyword evidence="2" id="KW-0378">Hydrolase</keyword>
<dbReference type="GO" id="GO:0008658">
    <property type="term" value="F:penicillin binding"/>
    <property type="evidence" value="ECO:0007669"/>
    <property type="project" value="InterPro"/>
</dbReference>
<dbReference type="SUPFAM" id="SSF56519">
    <property type="entry name" value="Penicillin binding protein dimerisation domain"/>
    <property type="match status" value="1"/>
</dbReference>
<evidence type="ECO:0000259" key="4">
    <source>
        <dbReference type="PROSITE" id="PS51178"/>
    </source>
</evidence>
<proteinExistence type="predicted"/>
<dbReference type="InterPro" id="IPR005543">
    <property type="entry name" value="PASTA_dom"/>
</dbReference>
<name>A0A1N6HIZ4_9BACT</name>
<dbReference type="Gene3D" id="1.10.150.770">
    <property type="match status" value="1"/>
</dbReference>
<dbReference type="AlphaFoldDB" id="A0A1N6HIZ4"/>
<organism evidence="5 6">
    <name type="scientific">Halodesulfovibrio marinisediminis DSM 17456</name>
    <dbReference type="NCBI Taxonomy" id="1121457"/>
    <lineage>
        <taxon>Bacteria</taxon>
        <taxon>Pseudomonadati</taxon>
        <taxon>Thermodesulfobacteriota</taxon>
        <taxon>Desulfovibrionia</taxon>
        <taxon>Desulfovibrionales</taxon>
        <taxon>Desulfovibrionaceae</taxon>
        <taxon>Halodesulfovibrio</taxon>
    </lineage>
</organism>
<keyword evidence="3" id="KW-0472">Membrane</keyword>
<gene>
    <name evidence="5" type="ORF">SAMN02745161_2236</name>
</gene>
<protein>
    <submittedName>
        <fullName evidence="5">Cell division protein FtsI (Penicillin-binding protein 3)</fullName>
    </submittedName>
</protein>
<dbReference type="Proteomes" id="UP000184694">
    <property type="component" value="Unassembled WGS sequence"/>
</dbReference>
<evidence type="ECO:0000256" key="1">
    <source>
        <dbReference type="ARBA" id="ARBA00004370"/>
    </source>
</evidence>
<dbReference type="GO" id="GO:0004180">
    <property type="term" value="F:carboxypeptidase activity"/>
    <property type="evidence" value="ECO:0007669"/>
    <property type="project" value="UniProtKB-KW"/>
</dbReference>
<keyword evidence="5" id="KW-0131">Cell cycle</keyword>
<dbReference type="InterPro" id="IPR001460">
    <property type="entry name" value="PCN-bd_Tpept"/>
</dbReference>
<dbReference type="Gene3D" id="3.40.710.10">
    <property type="entry name" value="DD-peptidase/beta-lactamase superfamily"/>
    <property type="match status" value="1"/>
</dbReference>
<dbReference type="Gene3D" id="3.30.450.330">
    <property type="match status" value="1"/>
</dbReference>
<keyword evidence="2" id="KW-0121">Carboxypeptidase</keyword>
<dbReference type="GO" id="GO:0071555">
    <property type="term" value="P:cell wall organization"/>
    <property type="evidence" value="ECO:0007669"/>
    <property type="project" value="TreeGrafter"/>
</dbReference>
<dbReference type="GO" id="GO:0005886">
    <property type="term" value="C:plasma membrane"/>
    <property type="evidence" value="ECO:0007669"/>
    <property type="project" value="TreeGrafter"/>
</dbReference>
<keyword evidence="2" id="KW-0645">Protease</keyword>